<keyword evidence="2" id="KW-1185">Reference proteome</keyword>
<proteinExistence type="predicted"/>
<name>A0A8H6HGI8_9AGAR</name>
<accession>A0A8H6HGI8</accession>
<sequence>MILHGPWNNALYKFGLGPRARRWLHAPGPSEAPSSALPPDWATNMGVLVGVGRVRRPPGRNSPTLLTPWQNLLTYQSYTAQYSVCLGVVNTRSKHHSRDYVYQWVREVSTCSPSFGPSAVPGPDKSTGWKPFLLESGLETRSNSGTSLVYRSLQPTSRWVPGIYDVKKDGWTDGQLC</sequence>
<evidence type="ECO:0000313" key="2">
    <source>
        <dbReference type="Proteomes" id="UP000521943"/>
    </source>
</evidence>
<evidence type="ECO:0000313" key="1">
    <source>
        <dbReference type="EMBL" id="KAF6745403.1"/>
    </source>
</evidence>
<organism evidence="1 2">
    <name type="scientific">Ephemerocybe angulata</name>
    <dbReference type="NCBI Taxonomy" id="980116"/>
    <lineage>
        <taxon>Eukaryota</taxon>
        <taxon>Fungi</taxon>
        <taxon>Dikarya</taxon>
        <taxon>Basidiomycota</taxon>
        <taxon>Agaricomycotina</taxon>
        <taxon>Agaricomycetes</taxon>
        <taxon>Agaricomycetidae</taxon>
        <taxon>Agaricales</taxon>
        <taxon>Agaricineae</taxon>
        <taxon>Psathyrellaceae</taxon>
        <taxon>Ephemerocybe</taxon>
    </lineage>
</organism>
<dbReference type="Proteomes" id="UP000521943">
    <property type="component" value="Unassembled WGS sequence"/>
</dbReference>
<dbReference type="EMBL" id="JACGCI010000106">
    <property type="protein sequence ID" value="KAF6745403.1"/>
    <property type="molecule type" value="Genomic_DNA"/>
</dbReference>
<reference evidence="1 2" key="1">
    <citation type="submission" date="2020-07" db="EMBL/GenBank/DDBJ databases">
        <title>Comparative genomics of pyrophilous fungi reveals a link between fire events and developmental genes.</title>
        <authorList>
            <consortium name="DOE Joint Genome Institute"/>
            <person name="Steindorff A.S."/>
            <person name="Carver A."/>
            <person name="Calhoun S."/>
            <person name="Stillman K."/>
            <person name="Liu H."/>
            <person name="Lipzen A."/>
            <person name="Pangilinan J."/>
            <person name="Labutti K."/>
            <person name="Bruns T.D."/>
            <person name="Grigoriev I.V."/>
        </authorList>
    </citation>
    <scope>NUCLEOTIDE SEQUENCE [LARGE SCALE GENOMIC DNA]</scope>
    <source>
        <strain evidence="1 2">CBS 144469</strain>
    </source>
</reference>
<protein>
    <submittedName>
        <fullName evidence="1">Uncharacterized protein</fullName>
    </submittedName>
</protein>
<comment type="caution">
    <text evidence="1">The sequence shown here is derived from an EMBL/GenBank/DDBJ whole genome shotgun (WGS) entry which is preliminary data.</text>
</comment>
<dbReference type="AlphaFoldDB" id="A0A8H6HGI8"/>
<gene>
    <name evidence="1" type="ORF">DFP72DRAFT_856523</name>
</gene>